<dbReference type="KEGG" id="acy:Anacy_1644"/>
<organism evidence="1 2">
    <name type="scientific">Anabaena cylindrica (strain ATCC 27899 / PCC 7122)</name>
    <dbReference type="NCBI Taxonomy" id="272123"/>
    <lineage>
        <taxon>Bacteria</taxon>
        <taxon>Bacillati</taxon>
        <taxon>Cyanobacteriota</taxon>
        <taxon>Cyanophyceae</taxon>
        <taxon>Nostocales</taxon>
        <taxon>Nostocaceae</taxon>
        <taxon>Anabaena</taxon>
    </lineage>
</organism>
<name>K9ZFL6_ANACC</name>
<proteinExistence type="predicted"/>
<protein>
    <submittedName>
        <fullName evidence="1">Uncharacterized protein</fullName>
    </submittedName>
</protein>
<evidence type="ECO:0000313" key="2">
    <source>
        <dbReference type="Proteomes" id="UP000010474"/>
    </source>
</evidence>
<dbReference type="EMBL" id="CP003659">
    <property type="protein sequence ID" value="AFZ57145.1"/>
    <property type="molecule type" value="Genomic_DNA"/>
</dbReference>
<reference evidence="2" key="1">
    <citation type="journal article" date="2013" name="Proc. Natl. Acad. Sci. U.S.A.">
        <title>Improving the coverage of the cyanobacterial phylum using diversity-driven genome sequencing.</title>
        <authorList>
            <person name="Shih P.M."/>
            <person name="Wu D."/>
            <person name="Latifi A."/>
            <person name="Axen S.D."/>
            <person name="Fewer D.P."/>
            <person name="Talla E."/>
            <person name="Calteau A."/>
            <person name="Cai F."/>
            <person name="Tandeau de Marsac N."/>
            <person name="Rippka R."/>
            <person name="Herdman M."/>
            <person name="Sivonen K."/>
            <person name="Coursin T."/>
            <person name="Laurent T."/>
            <person name="Goodwin L."/>
            <person name="Nolan M."/>
            <person name="Davenport K.W."/>
            <person name="Han C.S."/>
            <person name="Rubin E.M."/>
            <person name="Eisen J.A."/>
            <person name="Woyke T."/>
            <person name="Gugger M."/>
            <person name="Kerfeld C.A."/>
        </authorList>
    </citation>
    <scope>NUCLEOTIDE SEQUENCE [LARGE SCALE GENOMIC DNA]</scope>
    <source>
        <strain evidence="2">ATCC 27899 / PCC 7122</strain>
    </source>
</reference>
<dbReference type="Proteomes" id="UP000010474">
    <property type="component" value="Chromosome"/>
</dbReference>
<evidence type="ECO:0000313" key="1">
    <source>
        <dbReference type="EMBL" id="AFZ57145.1"/>
    </source>
</evidence>
<dbReference type="AlphaFoldDB" id="K9ZFL6"/>
<keyword evidence="2" id="KW-1185">Reference proteome</keyword>
<dbReference type="HOGENOM" id="CLU_3076111_0_0_3"/>
<sequence>MQDNILSDFHKNSEFLLYVNPIIRDYTKLICISLYVSVFLVVNPPKLQNLPP</sequence>
<gene>
    <name evidence="1" type="ordered locus">Anacy_1644</name>
</gene>
<accession>K9ZFL6</accession>